<evidence type="ECO:0000256" key="1">
    <source>
        <dbReference type="ARBA" id="ARBA00022679"/>
    </source>
</evidence>
<dbReference type="PANTHER" id="PTHR11364">
    <property type="entry name" value="THIOSULFATE SULFERTANSFERASE"/>
    <property type="match status" value="1"/>
</dbReference>
<keyword evidence="1 5" id="KW-0808">Transferase</keyword>
<name>A0A3N1D3N1_9ACTN</name>
<evidence type="ECO:0000256" key="3">
    <source>
        <dbReference type="SAM" id="Phobius"/>
    </source>
</evidence>
<evidence type="ECO:0000313" key="5">
    <source>
        <dbReference type="EMBL" id="ROO88135.1"/>
    </source>
</evidence>
<feature type="domain" description="Rhodanese" evidence="4">
    <location>
        <begin position="35"/>
        <end position="139"/>
    </location>
</feature>
<keyword evidence="3" id="KW-0472">Membrane</keyword>
<evidence type="ECO:0000256" key="2">
    <source>
        <dbReference type="ARBA" id="ARBA00022737"/>
    </source>
</evidence>
<dbReference type="InterPro" id="IPR036873">
    <property type="entry name" value="Rhodanese-like_dom_sf"/>
</dbReference>
<evidence type="ECO:0000313" key="6">
    <source>
        <dbReference type="Proteomes" id="UP000272400"/>
    </source>
</evidence>
<dbReference type="InterPro" id="IPR001763">
    <property type="entry name" value="Rhodanese-like_dom"/>
</dbReference>
<dbReference type="SUPFAM" id="SSF52821">
    <property type="entry name" value="Rhodanese/Cell cycle control phosphatase"/>
    <property type="match status" value="2"/>
</dbReference>
<dbReference type="EMBL" id="RJKE01000001">
    <property type="protein sequence ID" value="ROO88135.1"/>
    <property type="molecule type" value="Genomic_DNA"/>
</dbReference>
<sequence length="281" mass="29404">MSALITPAELAARLGDPALRVFDTTVRLPRPPGGGPYTPESGQDVYDRGHVPGAGFADLVGDLAEPGPLPFALPSPERFADAAGRLGMGPGTHVVVYAQESPMWATRMWWLLRYFGFDAVSVLDGGLPAWRAAGLPLETGTSAYPAAPFTARPRPELLARRADVERIVADGSSCLANALAPEVFRGEGKTSYSRPGRIPGSVNAPAKGLLDADGNFLPTQELTDRLGGLLAEPSVVVYCGGGISATIPVFALALLGRTDARLYDGSLAEWSADPALPLETG</sequence>
<keyword evidence="2" id="KW-0677">Repeat</keyword>
<gene>
    <name evidence="5" type="ORF">EDD29_5795</name>
</gene>
<dbReference type="SMART" id="SM00450">
    <property type="entry name" value="RHOD"/>
    <property type="match status" value="2"/>
</dbReference>
<reference evidence="5 6" key="1">
    <citation type="submission" date="2018-11" db="EMBL/GenBank/DDBJ databases">
        <title>Sequencing the genomes of 1000 actinobacteria strains.</title>
        <authorList>
            <person name="Klenk H.-P."/>
        </authorList>
    </citation>
    <scope>NUCLEOTIDE SEQUENCE [LARGE SCALE GENOMIC DNA]</scope>
    <source>
        <strain evidence="5 6">DSM 44254</strain>
    </source>
</reference>
<dbReference type="CDD" id="cd01449">
    <property type="entry name" value="TST_Repeat_2"/>
    <property type="match status" value="1"/>
</dbReference>
<keyword evidence="6" id="KW-1185">Reference proteome</keyword>
<dbReference type="PROSITE" id="PS50206">
    <property type="entry name" value="RHODANESE_3"/>
    <property type="match status" value="2"/>
</dbReference>
<keyword evidence="5" id="KW-0670">Pyruvate</keyword>
<dbReference type="RefSeq" id="WP_123667404.1">
    <property type="nucleotide sequence ID" value="NZ_RJKE01000001.1"/>
</dbReference>
<dbReference type="AlphaFoldDB" id="A0A3N1D3N1"/>
<dbReference type="OrthoDB" id="9770030at2"/>
<keyword evidence="3" id="KW-0812">Transmembrane</keyword>
<proteinExistence type="predicted"/>
<organism evidence="5 6">
    <name type="scientific">Actinocorallia herbida</name>
    <dbReference type="NCBI Taxonomy" id="58109"/>
    <lineage>
        <taxon>Bacteria</taxon>
        <taxon>Bacillati</taxon>
        <taxon>Actinomycetota</taxon>
        <taxon>Actinomycetes</taxon>
        <taxon>Streptosporangiales</taxon>
        <taxon>Thermomonosporaceae</taxon>
        <taxon>Actinocorallia</taxon>
    </lineage>
</organism>
<dbReference type="InterPro" id="IPR045078">
    <property type="entry name" value="TST/MPST-like"/>
</dbReference>
<dbReference type="Pfam" id="PF00581">
    <property type="entry name" value="Rhodanese"/>
    <property type="match status" value="2"/>
</dbReference>
<dbReference type="Proteomes" id="UP000272400">
    <property type="component" value="Unassembled WGS sequence"/>
</dbReference>
<keyword evidence="3" id="KW-1133">Transmembrane helix</keyword>
<evidence type="ECO:0000259" key="4">
    <source>
        <dbReference type="PROSITE" id="PS50206"/>
    </source>
</evidence>
<dbReference type="GO" id="GO:0004792">
    <property type="term" value="F:thiosulfate-cyanide sulfurtransferase activity"/>
    <property type="evidence" value="ECO:0007669"/>
    <property type="project" value="TreeGrafter"/>
</dbReference>
<feature type="domain" description="Rhodanese" evidence="4">
    <location>
        <begin position="180"/>
        <end position="279"/>
    </location>
</feature>
<protein>
    <submittedName>
        <fullName evidence="5">Thiosulfate/3-mercaptopyruvate sulfurtransferase</fullName>
    </submittedName>
</protein>
<accession>A0A3N1D3N1</accession>
<dbReference type="CDD" id="cd01448">
    <property type="entry name" value="TST_Repeat_1"/>
    <property type="match status" value="1"/>
</dbReference>
<feature type="transmembrane region" description="Helical" evidence="3">
    <location>
        <begin position="235"/>
        <end position="255"/>
    </location>
</feature>
<dbReference type="Gene3D" id="3.40.250.10">
    <property type="entry name" value="Rhodanese-like domain"/>
    <property type="match status" value="2"/>
</dbReference>
<comment type="caution">
    <text evidence="5">The sequence shown here is derived from an EMBL/GenBank/DDBJ whole genome shotgun (WGS) entry which is preliminary data.</text>
</comment>
<dbReference type="PANTHER" id="PTHR11364:SF27">
    <property type="entry name" value="SULFURTRANSFERASE"/>
    <property type="match status" value="1"/>
</dbReference>